<keyword evidence="3" id="KW-0862">Zinc</keyword>
<dbReference type="Proteomes" id="UP000499080">
    <property type="component" value="Unassembled WGS sequence"/>
</dbReference>
<keyword evidence="2" id="KW-0813">Transport</keyword>
<organism evidence="7 8">
    <name type="scientific">Araneus ventricosus</name>
    <name type="common">Orbweaver spider</name>
    <name type="synonym">Epeira ventricosa</name>
    <dbReference type="NCBI Taxonomy" id="182803"/>
    <lineage>
        <taxon>Eukaryota</taxon>
        <taxon>Metazoa</taxon>
        <taxon>Ecdysozoa</taxon>
        <taxon>Arthropoda</taxon>
        <taxon>Chelicerata</taxon>
        <taxon>Arachnida</taxon>
        <taxon>Araneae</taxon>
        <taxon>Araneomorphae</taxon>
        <taxon>Entelegynae</taxon>
        <taxon>Araneoidea</taxon>
        <taxon>Araneidae</taxon>
        <taxon>Araneus</taxon>
    </lineage>
</organism>
<dbReference type="PANTHER" id="PTHR45755">
    <property type="match status" value="1"/>
</dbReference>
<dbReference type="GO" id="GO:1904257">
    <property type="term" value="P:zinc ion import into Golgi lumen"/>
    <property type="evidence" value="ECO:0007669"/>
    <property type="project" value="TreeGrafter"/>
</dbReference>
<dbReference type="GO" id="GO:0031410">
    <property type="term" value="C:cytoplasmic vesicle"/>
    <property type="evidence" value="ECO:0007669"/>
    <property type="project" value="TreeGrafter"/>
</dbReference>
<reference evidence="7 8" key="1">
    <citation type="journal article" date="2019" name="Sci. Rep.">
        <title>Orb-weaving spider Araneus ventricosus genome elucidates the spidroin gene catalogue.</title>
        <authorList>
            <person name="Kono N."/>
            <person name="Nakamura H."/>
            <person name="Ohtoshi R."/>
            <person name="Moran D.A.P."/>
            <person name="Shinohara A."/>
            <person name="Yoshida Y."/>
            <person name="Fujiwara M."/>
            <person name="Mori M."/>
            <person name="Tomita M."/>
            <person name="Arakawa K."/>
        </authorList>
    </citation>
    <scope>NUCLEOTIDE SEQUENCE [LARGE SCALE GENOMIC DNA]</scope>
</reference>
<protein>
    <submittedName>
        <fullName evidence="7">Zinc transporter 7-A</fullName>
    </submittedName>
</protein>
<dbReference type="GO" id="GO:0005385">
    <property type="term" value="F:zinc ion transmembrane transporter activity"/>
    <property type="evidence" value="ECO:0007669"/>
    <property type="project" value="InterPro"/>
</dbReference>
<name>A0A4Y2LF68_ARAVE</name>
<comment type="caution">
    <text evidence="7">The sequence shown here is derived from an EMBL/GenBank/DDBJ whole genome shotgun (WGS) entry which is preliminary data.</text>
</comment>
<evidence type="ECO:0000313" key="6">
    <source>
        <dbReference type="EMBL" id="GBN13334.1"/>
    </source>
</evidence>
<keyword evidence="8" id="KW-1185">Reference proteome</keyword>
<evidence type="ECO:0000256" key="1">
    <source>
        <dbReference type="ARBA" id="ARBA00008873"/>
    </source>
</evidence>
<keyword evidence="3" id="KW-0864">Zinc transport</keyword>
<dbReference type="OrthoDB" id="78669at2759"/>
<dbReference type="GO" id="GO:0005794">
    <property type="term" value="C:Golgi apparatus"/>
    <property type="evidence" value="ECO:0007669"/>
    <property type="project" value="TreeGrafter"/>
</dbReference>
<dbReference type="PANTHER" id="PTHR45755:SF4">
    <property type="entry name" value="ZINC TRANSPORTER 7"/>
    <property type="match status" value="1"/>
</dbReference>
<gene>
    <name evidence="7" type="primary">slc30a7-a_2</name>
    <name evidence="6" type="synonym">slc30a7-a_0</name>
    <name evidence="5" type="synonym">slc30a7-a_1</name>
    <name evidence="6" type="ORF">AVEN_176835_1</name>
    <name evidence="5" type="ORF">AVEN_17704_1</name>
    <name evidence="7" type="ORF">AVEN_187635_1</name>
</gene>
<accession>A0A4Y2LF68</accession>
<evidence type="ECO:0000256" key="3">
    <source>
        <dbReference type="ARBA" id="ARBA00022906"/>
    </source>
</evidence>
<proteinExistence type="inferred from homology"/>
<comment type="similarity">
    <text evidence="1">Belongs to the cation diffusion facilitator (CDF) transporter (TC 2.A.4) family. SLC30A subfamily.</text>
</comment>
<sequence length="162" mass="18342">VLPLLKDSTCVLMQRTPRALDNVLPGCYQRVMQLDGVYSVQEPRFWTLCSNVYIGSIKLEVAPTADPKYLLSHTHNIFTQLLRSVTPSSQISFLNHVPPNSPPLHVFSPADSLMAWQSKWSDGYPDWLDIQPFAPHYSNSEQFFTLVTGFGLEQSNLCGIEW</sequence>
<evidence type="ECO:0000256" key="2">
    <source>
        <dbReference type="ARBA" id="ARBA00022448"/>
    </source>
</evidence>
<dbReference type="AlphaFoldDB" id="A0A4Y2LF68"/>
<dbReference type="InterPro" id="IPR045316">
    <property type="entry name" value="Msc2-like"/>
</dbReference>
<dbReference type="EMBL" id="BGPR01118587">
    <property type="protein sequence ID" value="GBN13338.1"/>
    <property type="molecule type" value="Genomic_DNA"/>
</dbReference>
<dbReference type="GO" id="GO:0006882">
    <property type="term" value="P:intracellular zinc ion homeostasis"/>
    <property type="evidence" value="ECO:0007669"/>
    <property type="project" value="InterPro"/>
</dbReference>
<dbReference type="EMBL" id="BGPR01118586">
    <property type="protein sequence ID" value="GBN13334.1"/>
    <property type="molecule type" value="Genomic_DNA"/>
</dbReference>
<evidence type="ECO:0000313" key="8">
    <source>
        <dbReference type="Proteomes" id="UP000499080"/>
    </source>
</evidence>
<evidence type="ECO:0000313" key="5">
    <source>
        <dbReference type="EMBL" id="GBN13276.1"/>
    </source>
</evidence>
<dbReference type="EMBL" id="BGPR01118567">
    <property type="protein sequence ID" value="GBN13276.1"/>
    <property type="molecule type" value="Genomic_DNA"/>
</dbReference>
<evidence type="ECO:0000256" key="4">
    <source>
        <dbReference type="ARBA" id="ARBA00023065"/>
    </source>
</evidence>
<keyword evidence="4" id="KW-0406">Ion transport</keyword>
<feature type="non-terminal residue" evidence="7">
    <location>
        <position position="1"/>
    </location>
</feature>
<evidence type="ECO:0000313" key="7">
    <source>
        <dbReference type="EMBL" id="GBN13338.1"/>
    </source>
</evidence>